<dbReference type="Gene3D" id="3.40.720.10">
    <property type="entry name" value="Alkaline Phosphatase, subunit A"/>
    <property type="match status" value="2"/>
</dbReference>
<dbReference type="GO" id="GO:0016042">
    <property type="term" value="P:lipid catabolic process"/>
    <property type="evidence" value="ECO:0007669"/>
    <property type="project" value="InterPro"/>
</dbReference>
<accession>A0A916U7P9</accession>
<comment type="caution">
    <text evidence="5">The sequence shown here is derived from an EMBL/GenBank/DDBJ whole genome shotgun (WGS) entry which is preliminary data.</text>
</comment>
<dbReference type="InterPro" id="IPR006311">
    <property type="entry name" value="TAT_signal"/>
</dbReference>
<dbReference type="Pfam" id="PF05506">
    <property type="entry name" value="PLipase_C_C"/>
    <property type="match status" value="2"/>
</dbReference>
<dbReference type="InterPro" id="IPR007312">
    <property type="entry name" value="Phosphoesterase"/>
</dbReference>
<dbReference type="PANTHER" id="PTHR31956">
    <property type="entry name" value="NON-SPECIFIC PHOSPHOLIPASE C4-RELATED"/>
    <property type="match status" value="1"/>
</dbReference>
<protein>
    <recommendedName>
        <fullName evidence="2">phospholipase C</fullName>
        <ecNumber evidence="2">3.1.4.3</ecNumber>
    </recommendedName>
</protein>
<dbReference type="InterPro" id="IPR017767">
    <property type="entry name" value="PC-PLC"/>
</dbReference>
<reference evidence="5" key="1">
    <citation type="journal article" date="2014" name="Int. J. Syst. Evol. Microbiol.">
        <title>Complete genome sequence of Corynebacterium casei LMG S-19264T (=DSM 44701T), isolated from a smear-ripened cheese.</title>
        <authorList>
            <consortium name="US DOE Joint Genome Institute (JGI-PGF)"/>
            <person name="Walter F."/>
            <person name="Albersmeier A."/>
            <person name="Kalinowski J."/>
            <person name="Ruckert C."/>
        </authorList>
    </citation>
    <scope>NUCLEOTIDE SEQUENCE</scope>
    <source>
        <strain evidence="5">CGMCC 1.15343</strain>
    </source>
</reference>
<evidence type="ECO:0000256" key="3">
    <source>
        <dbReference type="ARBA" id="ARBA00022801"/>
    </source>
</evidence>
<gene>
    <name evidence="5" type="ORF">GCM10011387_13410</name>
</gene>
<evidence type="ECO:0000313" key="6">
    <source>
        <dbReference type="Proteomes" id="UP000651668"/>
    </source>
</evidence>
<keyword evidence="6" id="KW-1185">Reference proteome</keyword>
<evidence type="ECO:0000256" key="1">
    <source>
        <dbReference type="ARBA" id="ARBA00009717"/>
    </source>
</evidence>
<dbReference type="PROSITE" id="PS51318">
    <property type="entry name" value="TAT"/>
    <property type="match status" value="1"/>
</dbReference>
<dbReference type="RefSeq" id="WP_188626102.1">
    <property type="nucleotide sequence ID" value="NZ_BMIL01000004.1"/>
</dbReference>
<dbReference type="Proteomes" id="UP000651668">
    <property type="component" value="Unassembled WGS sequence"/>
</dbReference>
<evidence type="ECO:0000313" key="5">
    <source>
        <dbReference type="EMBL" id="GGC61099.1"/>
    </source>
</evidence>
<comment type="similarity">
    <text evidence="1">Belongs to the bacterial phospholipase C family.</text>
</comment>
<dbReference type="PANTHER" id="PTHR31956:SF1">
    <property type="entry name" value="NON-SPECIFIC PHOSPHOLIPASE C1"/>
    <property type="match status" value="1"/>
</dbReference>
<name>A0A916U7P9_9SPHI</name>
<feature type="domain" description="Bacterial phospholipase C C-terminal" evidence="4">
    <location>
        <begin position="752"/>
        <end position="822"/>
    </location>
</feature>
<dbReference type="EC" id="3.1.4.3" evidence="2"/>
<keyword evidence="3" id="KW-0378">Hydrolase</keyword>
<dbReference type="GO" id="GO:0034480">
    <property type="term" value="F:phosphatidylcholine phospholipase C activity"/>
    <property type="evidence" value="ECO:0007669"/>
    <property type="project" value="UniProtKB-EC"/>
</dbReference>
<proteinExistence type="inferred from homology"/>
<feature type="domain" description="Bacterial phospholipase C C-terminal" evidence="4">
    <location>
        <begin position="614"/>
        <end position="729"/>
    </location>
</feature>
<sequence length="839" mass="94464">MNEDRRAFIKKAGLLSGAAGLFSVFPAAIQKALAIDAKTGSTYLDAEHVVFLMQENRSFDHCFGTLKGVRGFNDPRALKLSSGHPVWQQSNAAGKTYAPFRLNLKGTRSTWMSSLPHSWENQVDAFNGGKNDNWLDAKKSGKPEFQEMPLTMGYYNREDLPFYYALADAFTVCDQHFCSSLTGTSPNRLFFWSGTIRAEQQEDSKAHVWNDEIDHKDIQWTTFPERLEDLGISWKTYQNELSIPVGFEGEEADWLSNFTDNDLEFFRQFNVRLHPEHLKYLEQQAKTLPEEIKKLKATIAQQPNDKKLQEALKKKEARLTKVLADQQQWTQARYDALTEREKNIHKKAFVTNRDDPDYHRLVDMQYEEAGATRNMKIPKGDVLHQFRKDVESGELPTVSWLVPPCNFSDHPGAPWYGAWYISEVMDILTKNEEVFKKTIFIITYDENDGYFDHVPPFLPPHTAKPSSGKASKGIDTRVEFVSAAQEEARGFKEQRESAIGLGFRVPMLVVSPWTKGGWVNSQVFDHTSNLQFLEHFLSAKTGKQVQQPQISDWRRTVCGDLSSIFRTADDQQSKAPQPLNKEAFLQSIHNAKFKALPSEFTTQHITSQEKGVRPSNALPYQLEVNAKYTEGKLKLVFAAKAEAFGKKSAGAPFIVYMPGNTAKAIANTNATANTSAHANAKQSWAKMNSRHYAVKAGDQVSDEFPIGIFEKGMYHIEVYGPNGFYREFKAGEHNPKLEVSCSAQPNRLDPKKLSGNIELQFRGTAKGKITITDNAYKTKAKTISLKAGTASAVLELSKSFGWYDFSITVEGHPAYLQRFAGKAETGKPSFSDPLMGGLT</sequence>
<dbReference type="Pfam" id="PF04185">
    <property type="entry name" value="Phosphoesterase"/>
    <property type="match status" value="2"/>
</dbReference>
<dbReference type="NCBIfam" id="TIGR03396">
    <property type="entry name" value="PC_PLC"/>
    <property type="match status" value="1"/>
</dbReference>
<evidence type="ECO:0000259" key="4">
    <source>
        <dbReference type="Pfam" id="PF05506"/>
    </source>
</evidence>
<dbReference type="InterPro" id="IPR008475">
    <property type="entry name" value="PLipase_C_C"/>
</dbReference>
<dbReference type="EMBL" id="BMIL01000004">
    <property type="protein sequence ID" value="GGC61099.1"/>
    <property type="molecule type" value="Genomic_DNA"/>
</dbReference>
<evidence type="ECO:0000256" key="2">
    <source>
        <dbReference type="ARBA" id="ARBA00012018"/>
    </source>
</evidence>
<organism evidence="5 6">
    <name type="scientific">Pedobacter quisquiliarum</name>
    <dbReference type="NCBI Taxonomy" id="1834438"/>
    <lineage>
        <taxon>Bacteria</taxon>
        <taxon>Pseudomonadati</taxon>
        <taxon>Bacteroidota</taxon>
        <taxon>Sphingobacteriia</taxon>
        <taxon>Sphingobacteriales</taxon>
        <taxon>Sphingobacteriaceae</taxon>
        <taxon>Pedobacter</taxon>
    </lineage>
</organism>
<reference evidence="5" key="2">
    <citation type="submission" date="2020-09" db="EMBL/GenBank/DDBJ databases">
        <authorList>
            <person name="Sun Q."/>
            <person name="Zhou Y."/>
        </authorList>
    </citation>
    <scope>NUCLEOTIDE SEQUENCE</scope>
    <source>
        <strain evidence="5">CGMCC 1.15343</strain>
    </source>
</reference>
<dbReference type="InterPro" id="IPR017850">
    <property type="entry name" value="Alkaline_phosphatase_core_sf"/>
</dbReference>
<dbReference type="AlphaFoldDB" id="A0A916U7P9"/>